<dbReference type="Proteomes" id="UP001180487">
    <property type="component" value="Unassembled WGS sequence"/>
</dbReference>
<proteinExistence type="predicted"/>
<dbReference type="Pfam" id="PF19669">
    <property type="entry name" value="DUF6172"/>
    <property type="match status" value="1"/>
</dbReference>
<dbReference type="EMBL" id="JAVDXT010000004">
    <property type="protein sequence ID" value="MDR7379040.1"/>
    <property type="molecule type" value="Genomic_DNA"/>
</dbReference>
<organism evidence="1 2">
    <name type="scientific">Rhodoferax ferrireducens</name>
    <dbReference type="NCBI Taxonomy" id="192843"/>
    <lineage>
        <taxon>Bacteria</taxon>
        <taxon>Pseudomonadati</taxon>
        <taxon>Pseudomonadota</taxon>
        <taxon>Betaproteobacteria</taxon>
        <taxon>Burkholderiales</taxon>
        <taxon>Comamonadaceae</taxon>
        <taxon>Rhodoferax</taxon>
    </lineage>
</organism>
<evidence type="ECO:0000313" key="1">
    <source>
        <dbReference type="EMBL" id="MDR7379040.1"/>
    </source>
</evidence>
<name>A0ABU2CCG7_9BURK</name>
<evidence type="ECO:0000313" key="2">
    <source>
        <dbReference type="Proteomes" id="UP001180487"/>
    </source>
</evidence>
<keyword evidence="2" id="KW-1185">Reference proteome</keyword>
<comment type="caution">
    <text evidence="1">The sequence shown here is derived from an EMBL/GenBank/DDBJ whole genome shotgun (WGS) entry which is preliminary data.</text>
</comment>
<dbReference type="RefSeq" id="WP_092758374.1">
    <property type="nucleotide sequence ID" value="NZ_JAVDXT010000004.1"/>
</dbReference>
<sequence length="101" mass="11311">MKKTFPLDIEGKHRDRVLDATKHEIRKYIKRQLRVPLPEGVDYWDWDCRFGSSADTAVVAHYAAITKLIDEIAATGAPSFYIELVAKNGVRSAKPAAPAQD</sequence>
<accession>A0ABU2CCG7</accession>
<gene>
    <name evidence="1" type="ORF">J2X19_003734</name>
</gene>
<protein>
    <submittedName>
        <fullName evidence="1">Uncharacterized protein</fullName>
    </submittedName>
</protein>
<reference evidence="1 2" key="1">
    <citation type="submission" date="2023-07" db="EMBL/GenBank/DDBJ databases">
        <title>Sorghum-associated microbial communities from plants grown in Nebraska, USA.</title>
        <authorList>
            <person name="Schachtman D."/>
        </authorList>
    </citation>
    <scope>NUCLEOTIDE SEQUENCE [LARGE SCALE GENOMIC DNA]</scope>
    <source>
        <strain evidence="1 2">BE313</strain>
    </source>
</reference>
<dbReference type="InterPro" id="IPR046170">
    <property type="entry name" value="DUF6172"/>
</dbReference>